<feature type="region of interest" description="Disordered" evidence="1">
    <location>
        <begin position="67"/>
        <end position="112"/>
    </location>
</feature>
<keyword evidence="3" id="KW-1185">Reference proteome</keyword>
<evidence type="ECO:0000313" key="2">
    <source>
        <dbReference type="EMBL" id="PKI35203.1"/>
    </source>
</evidence>
<dbReference type="Proteomes" id="UP000233551">
    <property type="component" value="Unassembled WGS sequence"/>
</dbReference>
<sequence>MDFLEARRVPLSSFSFLSFTNFFFKLRVIESRVGATLPVTSPSRVGATLPVTSPPVRARQCRVARSRVWSRAGEPPPSTQRSWVRSNRNRDLSSRGWGSLTRNPTPRPRTRQAQTPLVTWVGVGLLVRAPPLYPHPRFS</sequence>
<reference evidence="2 3" key="1">
    <citation type="submission" date="2017-11" db="EMBL/GenBank/DDBJ databases">
        <title>De-novo sequencing of pomegranate (Punica granatum L.) genome.</title>
        <authorList>
            <person name="Akparov Z."/>
            <person name="Amiraslanov A."/>
            <person name="Hajiyeva S."/>
            <person name="Abbasov M."/>
            <person name="Kaur K."/>
            <person name="Hamwieh A."/>
            <person name="Solovyev V."/>
            <person name="Salamov A."/>
            <person name="Braich B."/>
            <person name="Kosarev P."/>
            <person name="Mahmoud A."/>
            <person name="Hajiyev E."/>
            <person name="Babayeva S."/>
            <person name="Izzatullayeva V."/>
            <person name="Mammadov A."/>
            <person name="Mammadov A."/>
            <person name="Sharifova S."/>
            <person name="Ojaghi J."/>
            <person name="Eynullazada K."/>
            <person name="Bayramov B."/>
            <person name="Abdulazimova A."/>
            <person name="Shahmuradov I."/>
        </authorList>
    </citation>
    <scope>NUCLEOTIDE SEQUENCE [LARGE SCALE GENOMIC DNA]</scope>
    <source>
        <strain evidence="3">cv. AG2017</strain>
        <tissue evidence="2">Leaf</tissue>
    </source>
</reference>
<comment type="caution">
    <text evidence="2">The sequence shown here is derived from an EMBL/GenBank/DDBJ whole genome shotgun (WGS) entry which is preliminary data.</text>
</comment>
<proteinExistence type="predicted"/>
<gene>
    <name evidence="2" type="ORF">CRG98_044369</name>
</gene>
<evidence type="ECO:0000256" key="1">
    <source>
        <dbReference type="SAM" id="MobiDB-lite"/>
    </source>
</evidence>
<dbReference type="EMBL" id="PGOL01005437">
    <property type="protein sequence ID" value="PKI35203.1"/>
    <property type="molecule type" value="Genomic_DNA"/>
</dbReference>
<dbReference type="AlphaFoldDB" id="A0A2I0HUB5"/>
<accession>A0A2I0HUB5</accession>
<protein>
    <submittedName>
        <fullName evidence="2">Uncharacterized protein</fullName>
    </submittedName>
</protein>
<name>A0A2I0HUB5_PUNGR</name>
<organism evidence="2 3">
    <name type="scientific">Punica granatum</name>
    <name type="common">Pomegranate</name>
    <dbReference type="NCBI Taxonomy" id="22663"/>
    <lineage>
        <taxon>Eukaryota</taxon>
        <taxon>Viridiplantae</taxon>
        <taxon>Streptophyta</taxon>
        <taxon>Embryophyta</taxon>
        <taxon>Tracheophyta</taxon>
        <taxon>Spermatophyta</taxon>
        <taxon>Magnoliopsida</taxon>
        <taxon>eudicotyledons</taxon>
        <taxon>Gunneridae</taxon>
        <taxon>Pentapetalae</taxon>
        <taxon>rosids</taxon>
        <taxon>malvids</taxon>
        <taxon>Myrtales</taxon>
        <taxon>Lythraceae</taxon>
        <taxon>Punica</taxon>
    </lineage>
</organism>
<evidence type="ECO:0000313" key="3">
    <source>
        <dbReference type="Proteomes" id="UP000233551"/>
    </source>
</evidence>